<gene>
    <name evidence="1" type="ORF">SAMN04488243_1427</name>
</gene>
<dbReference type="AlphaFoldDB" id="A0A1G7K960"/>
<organism evidence="1 2">
    <name type="scientific">Thermus arciformis</name>
    <dbReference type="NCBI Taxonomy" id="482827"/>
    <lineage>
        <taxon>Bacteria</taxon>
        <taxon>Thermotogati</taxon>
        <taxon>Deinococcota</taxon>
        <taxon>Deinococci</taxon>
        <taxon>Thermales</taxon>
        <taxon>Thermaceae</taxon>
        <taxon>Thermus</taxon>
    </lineage>
</organism>
<dbReference type="STRING" id="482827.SAMN04488243_1427"/>
<sequence length="115" mass="12853">MKGMRLKRFKGKVRRVVRKKVETPVDLLAEAEALHKEGAGAQGFLERLRALMKGVQRRWEALSLEERERLLSQITALLALLPAGRLGQLGLLVATGAKLGTNKEVLSLLFKLLKR</sequence>
<accession>A0A1G7K960</accession>
<keyword evidence="2" id="KW-1185">Reference proteome</keyword>
<evidence type="ECO:0000313" key="2">
    <source>
        <dbReference type="Proteomes" id="UP000199446"/>
    </source>
</evidence>
<dbReference type="EMBL" id="FNBC01000042">
    <property type="protein sequence ID" value="SDF33399.1"/>
    <property type="molecule type" value="Genomic_DNA"/>
</dbReference>
<evidence type="ECO:0000313" key="1">
    <source>
        <dbReference type="EMBL" id="SDF33399.1"/>
    </source>
</evidence>
<dbReference type="Proteomes" id="UP000199446">
    <property type="component" value="Unassembled WGS sequence"/>
</dbReference>
<reference evidence="2" key="1">
    <citation type="submission" date="2016-10" db="EMBL/GenBank/DDBJ databases">
        <authorList>
            <person name="Varghese N."/>
            <person name="Submissions S."/>
        </authorList>
    </citation>
    <scope>NUCLEOTIDE SEQUENCE [LARGE SCALE GENOMIC DNA]</scope>
    <source>
        <strain evidence="2">CGMCC 1.6992</strain>
    </source>
</reference>
<protein>
    <submittedName>
        <fullName evidence="1">Uncharacterized protein</fullName>
    </submittedName>
</protein>
<name>A0A1G7K960_9DEIN</name>
<proteinExistence type="predicted"/>